<protein>
    <submittedName>
        <fullName evidence="2">Uncharacterized protein</fullName>
    </submittedName>
</protein>
<dbReference type="Proteomes" id="UP000770661">
    <property type="component" value="Unassembled WGS sequence"/>
</dbReference>
<keyword evidence="3" id="KW-1185">Reference proteome</keyword>
<reference evidence="2" key="1">
    <citation type="submission" date="2020-07" db="EMBL/GenBank/DDBJ databases">
        <title>The High-quality genome of the commercially important snow crab, Chionoecetes opilio.</title>
        <authorList>
            <person name="Jeong J.-H."/>
            <person name="Ryu S."/>
        </authorList>
    </citation>
    <scope>NUCLEOTIDE SEQUENCE</scope>
    <source>
        <strain evidence="2">MADBK_172401_WGS</strain>
        <tissue evidence="2">Digestive gland</tissue>
    </source>
</reference>
<feature type="region of interest" description="Disordered" evidence="1">
    <location>
        <begin position="25"/>
        <end position="73"/>
    </location>
</feature>
<comment type="caution">
    <text evidence="2">The sequence shown here is derived from an EMBL/GenBank/DDBJ whole genome shotgun (WGS) entry which is preliminary data.</text>
</comment>
<dbReference type="EMBL" id="JACEEZ010022545">
    <property type="protein sequence ID" value="KAG0712318.1"/>
    <property type="molecule type" value="Genomic_DNA"/>
</dbReference>
<name>A0A8J4XQW0_CHIOP</name>
<evidence type="ECO:0000313" key="3">
    <source>
        <dbReference type="Proteomes" id="UP000770661"/>
    </source>
</evidence>
<dbReference type="AlphaFoldDB" id="A0A8J4XQW0"/>
<proteinExistence type="predicted"/>
<evidence type="ECO:0000256" key="1">
    <source>
        <dbReference type="SAM" id="MobiDB-lite"/>
    </source>
</evidence>
<gene>
    <name evidence="2" type="ORF">GWK47_018754</name>
</gene>
<evidence type="ECO:0000313" key="2">
    <source>
        <dbReference type="EMBL" id="KAG0712318.1"/>
    </source>
</evidence>
<sequence length="233" mass="26040">MDLTRKNMGTAPRYHFRDWRPPKLAVPNLGSGRERAGRQRWSGPWSRGSRDQVVGCPSKPTAPTRPQKGGPCPTNKKWGKTLLCLSSPYPEWGTCGVLVFLGFSSRRFALQTFPNLMGELDQRIFGTGIMGGKVATVLEAQGEALRWTFKPSRREAFRMIPGIGKTCHFFPRWCPPGGNFDSLLLENAPPMDVKSPSTLKDLDVRGHFRLTKKEERGLQRLCPSSSELRKGLG</sequence>
<accession>A0A8J4XQW0</accession>
<organism evidence="2 3">
    <name type="scientific">Chionoecetes opilio</name>
    <name type="common">Atlantic snow crab</name>
    <name type="synonym">Cancer opilio</name>
    <dbReference type="NCBI Taxonomy" id="41210"/>
    <lineage>
        <taxon>Eukaryota</taxon>
        <taxon>Metazoa</taxon>
        <taxon>Ecdysozoa</taxon>
        <taxon>Arthropoda</taxon>
        <taxon>Crustacea</taxon>
        <taxon>Multicrustacea</taxon>
        <taxon>Malacostraca</taxon>
        <taxon>Eumalacostraca</taxon>
        <taxon>Eucarida</taxon>
        <taxon>Decapoda</taxon>
        <taxon>Pleocyemata</taxon>
        <taxon>Brachyura</taxon>
        <taxon>Eubrachyura</taxon>
        <taxon>Majoidea</taxon>
        <taxon>Majidae</taxon>
        <taxon>Chionoecetes</taxon>
    </lineage>
</organism>